<feature type="transmembrane region" description="Helical" evidence="8">
    <location>
        <begin position="359"/>
        <end position="380"/>
    </location>
</feature>
<sequence length="585" mass="65381">MDVPLFPLGIIHVNAIVALQTMDTPQGRCTVPDLQCDMLKSASHFEQIDPDLQASLESIHNQCMSLSQPVIERPLDGENLLQHLLSAIDKLLSGGPLKDNRKVSAFLELVEQALRIIGPMLKYPKTRRSYKHTDLELLVHRNSSTPKGPLSLSCPHTQLDCQWETAAGDSHYPGFATVALLSYKDLETSCNHSFSGLRAKDGQSFQINSKVVTATVSNRNTTHLKESVNITFSHLTAAVKGNYTCVYWEAKVGNGSWSERDCVLVQSNATHTMCSCKHLSSFAVLMSLYDIKDTFQLKLITWVGLSLSMLCLFFCILTFSLIRSIQSTRNTIHLHLCISLFIAHFIFLVGISATDNKTGCAVVAGLLQFFYLAALCWMCMEGVHLFRMVVLVFNNTIKRLYMMSGGYGIPALIVAISALSNAKGYGTERVCWLNLEDGFIWSFFGPVCIIIMVNVFFFLITVWKLAQKFSSLNPDLDKLRKIKAFTITAVAQLCVLGIMWIFGCFQFDDNTLAMSYLFTIFSSLQGALVFLMHCLLSKQVREEYVKIIERVCVPKKKYSEFSSNQSSNSKSQTSKSIQNTGESQI</sequence>
<feature type="domain" description="GAIN-B" evidence="9">
    <location>
        <begin position="141"/>
        <end position="292"/>
    </location>
</feature>
<dbReference type="InterPro" id="IPR046338">
    <property type="entry name" value="GAIN_dom_sf"/>
</dbReference>
<dbReference type="SMART" id="SM00303">
    <property type="entry name" value="GPS"/>
    <property type="match status" value="1"/>
</dbReference>
<evidence type="ECO:0000259" key="9">
    <source>
        <dbReference type="PROSITE" id="PS50221"/>
    </source>
</evidence>
<dbReference type="Gene3D" id="1.20.1070.10">
    <property type="entry name" value="Rhodopsin 7-helix transmembrane proteins"/>
    <property type="match status" value="1"/>
</dbReference>
<keyword evidence="12" id="KW-1185">Reference proteome</keyword>
<dbReference type="PROSITE" id="PS50261">
    <property type="entry name" value="G_PROTEIN_RECEP_F2_4"/>
    <property type="match status" value="1"/>
</dbReference>
<evidence type="ECO:0000256" key="1">
    <source>
        <dbReference type="ARBA" id="ARBA00004141"/>
    </source>
</evidence>
<dbReference type="PANTHER" id="PTHR12011:SF433">
    <property type="entry name" value="ADHESION G PROTEIN-COUPLED RECEPTOR E1-LIKE-RELATED"/>
    <property type="match status" value="1"/>
</dbReference>
<comment type="subcellular location">
    <subcellularLocation>
        <location evidence="1">Membrane</location>
        <topology evidence="1">Multi-pass membrane protein</topology>
    </subcellularLocation>
</comment>
<feature type="transmembrane region" description="Helical" evidence="8">
    <location>
        <begin position="484"/>
        <end position="502"/>
    </location>
</feature>
<evidence type="ECO:0000313" key="12">
    <source>
        <dbReference type="Proteomes" id="UP000265140"/>
    </source>
</evidence>
<dbReference type="Pfam" id="PF01825">
    <property type="entry name" value="GPS"/>
    <property type="match status" value="1"/>
</dbReference>
<dbReference type="Gene3D" id="2.60.220.50">
    <property type="match status" value="1"/>
</dbReference>
<dbReference type="Bgee" id="ENSELUG00000023271">
    <property type="expression patterns" value="Expressed in spleen and 14 other cell types or tissues"/>
</dbReference>
<evidence type="ECO:0000256" key="3">
    <source>
        <dbReference type="ARBA" id="ARBA00022989"/>
    </source>
</evidence>
<proteinExistence type="predicted"/>
<evidence type="ECO:0000256" key="8">
    <source>
        <dbReference type="SAM" id="Phobius"/>
    </source>
</evidence>
<dbReference type="InterPro" id="IPR017981">
    <property type="entry name" value="GPCR_2-like_7TM"/>
</dbReference>
<feature type="region of interest" description="Disordered" evidence="7">
    <location>
        <begin position="559"/>
        <end position="585"/>
    </location>
</feature>
<dbReference type="SUPFAM" id="SSF81321">
    <property type="entry name" value="Family A G protein-coupled receptor-like"/>
    <property type="match status" value="1"/>
</dbReference>
<dbReference type="InterPro" id="IPR001740">
    <property type="entry name" value="GPCR_2_EMR1-like_rcpt"/>
</dbReference>
<feature type="transmembrane region" description="Helical" evidence="8">
    <location>
        <begin position="299"/>
        <end position="322"/>
    </location>
</feature>
<keyword evidence="2 8" id="KW-0812">Transmembrane</keyword>
<dbReference type="Proteomes" id="UP000265140">
    <property type="component" value="Chromosome 11"/>
</dbReference>
<dbReference type="FunFam" id="1.20.1070.10:FF:000136">
    <property type="entry name" value="Adhesion G protein-coupled receptor E5"/>
    <property type="match status" value="1"/>
</dbReference>
<evidence type="ECO:0000256" key="4">
    <source>
        <dbReference type="ARBA" id="ARBA00023136"/>
    </source>
</evidence>
<evidence type="ECO:0000256" key="2">
    <source>
        <dbReference type="ARBA" id="ARBA00022692"/>
    </source>
</evidence>
<dbReference type="PRINTS" id="PR00249">
    <property type="entry name" value="GPCRSECRETIN"/>
</dbReference>
<dbReference type="InterPro" id="IPR057244">
    <property type="entry name" value="GAIN_B"/>
</dbReference>
<evidence type="ECO:0000256" key="7">
    <source>
        <dbReference type="SAM" id="MobiDB-lite"/>
    </source>
</evidence>
<feature type="transmembrane region" description="Helical" evidence="8">
    <location>
        <begin position="439"/>
        <end position="463"/>
    </location>
</feature>
<dbReference type="PRINTS" id="PR01128">
    <property type="entry name" value="EMR1HORMONER"/>
</dbReference>
<dbReference type="GO" id="GO:0004930">
    <property type="term" value="F:G protein-coupled receptor activity"/>
    <property type="evidence" value="ECO:0007669"/>
    <property type="project" value="InterPro"/>
</dbReference>
<dbReference type="GO" id="GO:0007166">
    <property type="term" value="P:cell surface receptor signaling pathway"/>
    <property type="evidence" value="ECO:0007669"/>
    <property type="project" value="InterPro"/>
</dbReference>
<organism evidence="11 12">
    <name type="scientific">Esox lucius</name>
    <name type="common">Northern pike</name>
    <dbReference type="NCBI Taxonomy" id="8010"/>
    <lineage>
        <taxon>Eukaryota</taxon>
        <taxon>Metazoa</taxon>
        <taxon>Chordata</taxon>
        <taxon>Craniata</taxon>
        <taxon>Vertebrata</taxon>
        <taxon>Euteleostomi</taxon>
        <taxon>Actinopterygii</taxon>
        <taxon>Neopterygii</taxon>
        <taxon>Teleostei</taxon>
        <taxon>Protacanthopterygii</taxon>
        <taxon>Esociformes</taxon>
        <taxon>Esocidae</taxon>
        <taxon>Esox</taxon>
    </lineage>
</organism>
<dbReference type="InterPro" id="IPR000832">
    <property type="entry name" value="GPCR_2_secretin-like"/>
</dbReference>
<feature type="compositionally biased region" description="Low complexity" evidence="7">
    <location>
        <begin position="562"/>
        <end position="585"/>
    </location>
</feature>
<reference evidence="11" key="2">
    <citation type="submission" date="2020-02" db="EMBL/GenBank/DDBJ databases">
        <title>Esox lucius (northern pike) genome, fEsoLuc1, primary haplotype.</title>
        <authorList>
            <person name="Myers G."/>
            <person name="Karagic N."/>
            <person name="Meyer A."/>
            <person name="Pippel M."/>
            <person name="Reichard M."/>
            <person name="Winkler S."/>
            <person name="Tracey A."/>
            <person name="Sims Y."/>
            <person name="Howe K."/>
            <person name="Rhie A."/>
            <person name="Formenti G."/>
            <person name="Durbin R."/>
            <person name="Fedrigo O."/>
            <person name="Jarvis E.D."/>
        </authorList>
    </citation>
    <scope>NUCLEOTIDE SEQUENCE [LARGE SCALE GENOMIC DNA]</scope>
</reference>
<dbReference type="GeneTree" id="ENSGT00940000160578"/>
<dbReference type="PANTHER" id="PTHR12011">
    <property type="entry name" value="ADHESION G-PROTEIN COUPLED RECEPTOR"/>
    <property type="match status" value="1"/>
</dbReference>
<dbReference type="GO" id="GO:0007189">
    <property type="term" value="P:adenylate cyclase-activating G protein-coupled receptor signaling pathway"/>
    <property type="evidence" value="ECO:0007669"/>
    <property type="project" value="TreeGrafter"/>
</dbReference>
<dbReference type="Pfam" id="PF00002">
    <property type="entry name" value="7tm_2"/>
    <property type="match status" value="1"/>
</dbReference>
<evidence type="ECO:0000313" key="11">
    <source>
        <dbReference type="Ensembl" id="ENSELUP00000024332.3"/>
    </source>
</evidence>
<dbReference type="InterPro" id="IPR000203">
    <property type="entry name" value="GPS"/>
</dbReference>
<keyword evidence="3 8" id="KW-1133">Transmembrane helix</keyword>
<evidence type="ECO:0000259" key="10">
    <source>
        <dbReference type="PROSITE" id="PS50261"/>
    </source>
</evidence>
<reference evidence="12" key="1">
    <citation type="journal article" date="2014" name="PLoS ONE">
        <title>The genome and linkage map of the northern pike (Esox lucius): conserved synteny revealed between the salmonid sister group and the Neoteleostei.</title>
        <authorList>
            <person name="Rondeau E.B."/>
            <person name="Minkley D.R."/>
            <person name="Leong J.S."/>
            <person name="Messmer A.M."/>
            <person name="Jantzen J.R."/>
            <person name="von Schalburg K.R."/>
            <person name="Lemon C."/>
            <person name="Bird N.H."/>
            <person name="Koop B.F."/>
        </authorList>
    </citation>
    <scope>NUCLEOTIDE SEQUENCE</scope>
</reference>
<feature type="transmembrane region" description="Helical" evidence="8">
    <location>
        <begin position="400"/>
        <end position="419"/>
    </location>
</feature>
<evidence type="ECO:0000256" key="6">
    <source>
        <dbReference type="ARBA" id="ARBA00023180"/>
    </source>
</evidence>
<dbReference type="Ensembl" id="ENSELUT00000035744.3">
    <property type="protein sequence ID" value="ENSELUP00000024332.3"/>
    <property type="gene ID" value="ENSELUG00000023271.3"/>
</dbReference>
<reference evidence="11" key="3">
    <citation type="submission" date="2025-08" db="UniProtKB">
        <authorList>
            <consortium name="Ensembl"/>
        </authorList>
    </citation>
    <scope>IDENTIFICATION</scope>
</reference>
<accession>A0A3P8Z7Z0</accession>
<evidence type="ECO:0000256" key="5">
    <source>
        <dbReference type="ARBA" id="ARBA00023157"/>
    </source>
</evidence>
<keyword evidence="4 8" id="KW-0472">Membrane</keyword>
<protein>
    <submittedName>
        <fullName evidence="11">Uncharacterized protein</fullName>
    </submittedName>
</protein>
<dbReference type="GO" id="GO:0005886">
    <property type="term" value="C:plasma membrane"/>
    <property type="evidence" value="ECO:0007669"/>
    <property type="project" value="TreeGrafter"/>
</dbReference>
<feature type="transmembrane region" description="Helical" evidence="8">
    <location>
        <begin position="514"/>
        <end position="536"/>
    </location>
</feature>
<feature type="transmembrane region" description="Helical" evidence="8">
    <location>
        <begin position="334"/>
        <end position="353"/>
    </location>
</feature>
<keyword evidence="6" id="KW-0325">Glycoprotein</keyword>
<keyword evidence="5" id="KW-1015">Disulfide bond</keyword>
<dbReference type="PROSITE" id="PS50221">
    <property type="entry name" value="GAIN_B"/>
    <property type="match status" value="1"/>
</dbReference>
<feature type="domain" description="G-protein coupled receptors family 2 profile 2" evidence="10">
    <location>
        <begin position="297"/>
        <end position="537"/>
    </location>
</feature>
<reference evidence="11" key="4">
    <citation type="submission" date="2025-09" db="UniProtKB">
        <authorList>
            <consortium name="Ensembl"/>
        </authorList>
    </citation>
    <scope>IDENTIFICATION</scope>
</reference>
<name>A0A3P8Z7Z0_ESOLU</name>
<dbReference type="AlphaFoldDB" id="A0A3P8Z7Z0"/>